<accession>A0ABR6CD00</accession>
<sequence length="228" mass="24918">MGRCVLHPVTQLSIFDLSLASSPALLSYARTSLRLIHFGGLILGFGGAAFLDLTLSRYRWTAVTAELVDNVEWISRFVARGLLMLWLSGIGFLLLYQAAEPEKVLNPKIWAKVIIVAILTINGIAIHRLVLPFLRQQVGKHLLADIEPRKRAALIGCGVVSVVSWVMPVVLGAAPQLNFVVPCAAILAAYAVVLVQGFLIAAIVVRKWPRNSRTDMARNEQATSRQGT</sequence>
<name>A0ABR6CD00_9HYPH</name>
<feature type="transmembrane region" description="Helical" evidence="1">
    <location>
        <begin position="109"/>
        <end position="131"/>
    </location>
</feature>
<evidence type="ECO:0000256" key="1">
    <source>
        <dbReference type="SAM" id="Phobius"/>
    </source>
</evidence>
<feature type="transmembrane region" description="Helical" evidence="1">
    <location>
        <begin position="152"/>
        <end position="173"/>
    </location>
</feature>
<evidence type="ECO:0008006" key="4">
    <source>
        <dbReference type="Google" id="ProtNLM"/>
    </source>
</evidence>
<evidence type="ECO:0000313" key="2">
    <source>
        <dbReference type="EMBL" id="MBA9022904.1"/>
    </source>
</evidence>
<feature type="transmembrane region" description="Helical" evidence="1">
    <location>
        <begin position="77"/>
        <end position="97"/>
    </location>
</feature>
<dbReference type="EMBL" id="JACJHZ010000027">
    <property type="protein sequence ID" value="MBA9022904.1"/>
    <property type="molecule type" value="Genomic_DNA"/>
</dbReference>
<organism evidence="2 3">
    <name type="scientific">Aminobacter ciceronei</name>
    <dbReference type="NCBI Taxonomy" id="150723"/>
    <lineage>
        <taxon>Bacteria</taxon>
        <taxon>Pseudomonadati</taxon>
        <taxon>Pseudomonadota</taxon>
        <taxon>Alphaproteobacteria</taxon>
        <taxon>Hyphomicrobiales</taxon>
        <taxon>Phyllobacteriaceae</taxon>
        <taxon>Aminobacter</taxon>
    </lineage>
</organism>
<reference evidence="2 3" key="1">
    <citation type="submission" date="2020-08" db="EMBL/GenBank/DDBJ databases">
        <title>Genomic Encyclopedia of Type Strains, Phase IV (KMG-IV): sequencing the most valuable type-strain genomes for metagenomic binning, comparative biology and taxonomic classification.</title>
        <authorList>
            <person name="Goeker M."/>
        </authorList>
    </citation>
    <scope>NUCLEOTIDE SEQUENCE [LARGE SCALE GENOMIC DNA]</scope>
    <source>
        <strain evidence="2 3">DSM 17455</strain>
    </source>
</reference>
<feature type="transmembrane region" description="Helical" evidence="1">
    <location>
        <begin position="36"/>
        <end position="56"/>
    </location>
</feature>
<comment type="caution">
    <text evidence="2">The sequence shown here is derived from an EMBL/GenBank/DDBJ whole genome shotgun (WGS) entry which is preliminary data.</text>
</comment>
<keyword evidence="1" id="KW-0812">Transmembrane</keyword>
<keyword evidence="3" id="KW-1185">Reference proteome</keyword>
<dbReference type="Proteomes" id="UP000587524">
    <property type="component" value="Unassembled WGS sequence"/>
</dbReference>
<protein>
    <recommendedName>
        <fullName evidence="4">Transmembrane protein</fullName>
    </recommendedName>
</protein>
<proteinExistence type="predicted"/>
<feature type="transmembrane region" description="Helical" evidence="1">
    <location>
        <begin position="179"/>
        <end position="205"/>
    </location>
</feature>
<dbReference type="RefSeq" id="WP_246340955.1">
    <property type="nucleotide sequence ID" value="NZ_JACJHY010000027.1"/>
</dbReference>
<gene>
    <name evidence="2" type="ORF">HNQ97_004923</name>
</gene>
<keyword evidence="1" id="KW-0472">Membrane</keyword>
<keyword evidence="1" id="KW-1133">Transmembrane helix</keyword>
<evidence type="ECO:0000313" key="3">
    <source>
        <dbReference type="Proteomes" id="UP000587524"/>
    </source>
</evidence>